<dbReference type="SMART" id="SM00822">
    <property type="entry name" value="PKS_KR"/>
    <property type="match status" value="1"/>
</dbReference>
<dbReference type="AlphaFoldDB" id="A0A516R2E4"/>
<proteinExistence type="predicted"/>
<dbReference type="Gene3D" id="1.10.1200.10">
    <property type="entry name" value="ACP-like"/>
    <property type="match status" value="1"/>
</dbReference>
<dbReference type="SMART" id="SM01294">
    <property type="entry name" value="PKS_PP_betabranch"/>
    <property type="match status" value="1"/>
</dbReference>
<dbReference type="EMBL" id="CP040916">
    <property type="protein sequence ID" value="QDQ09834.1"/>
    <property type="molecule type" value="Genomic_DNA"/>
</dbReference>
<dbReference type="PANTHER" id="PTHR43775:SF51">
    <property type="entry name" value="INACTIVE PHENOLPHTHIOCEROL SYNTHESIS POLYKETIDE SYNTHASE TYPE I PKS1-RELATED"/>
    <property type="match status" value="1"/>
</dbReference>
<dbReference type="InterPro" id="IPR020806">
    <property type="entry name" value="PKS_PP-bd"/>
</dbReference>
<dbReference type="GO" id="GO:0017000">
    <property type="term" value="P:antibiotic biosynthetic process"/>
    <property type="evidence" value="ECO:0007669"/>
    <property type="project" value="UniProtKB-ARBA"/>
</dbReference>
<dbReference type="Pfam" id="PF00550">
    <property type="entry name" value="PP-binding"/>
    <property type="match status" value="1"/>
</dbReference>
<keyword evidence="3" id="KW-0808">Transferase</keyword>
<evidence type="ECO:0000256" key="1">
    <source>
        <dbReference type="ARBA" id="ARBA00022450"/>
    </source>
</evidence>
<dbReference type="Gene3D" id="3.40.50.720">
    <property type="entry name" value="NAD(P)-binding Rossmann-like Domain"/>
    <property type="match status" value="1"/>
</dbReference>
<dbReference type="PROSITE" id="PS50075">
    <property type="entry name" value="CARRIER"/>
    <property type="match status" value="1"/>
</dbReference>
<dbReference type="SUPFAM" id="SSF47336">
    <property type="entry name" value="ACP-like"/>
    <property type="match status" value="1"/>
</dbReference>
<dbReference type="CDD" id="cd08956">
    <property type="entry name" value="KR_3_FAS_SDR_x"/>
    <property type="match status" value="1"/>
</dbReference>
<keyword evidence="2" id="KW-0597">Phosphoprotein</keyword>
<dbReference type="FunFam" id="1.10.1200.10:FF:000007">
    <property type="entry name" value="Probable polyketide synthase pks17"/>
    <property type="match status" value="1"/>
</dbReference>
<dbReference type="PANTHER" id="PTHR43775">
    <property type="entry name" value="FATTY ACID SYNTHASE"/>
    <property type="match status" value="1"/>
</dbReference>
<dbReference type="PROSITE" id="PS00012">
    <property type="entry name" value="PHOSPHOPANTETHEINE"/>
    <property type="match status" value="1"/>
</dbReference>
<dbReference type="GO" id="GO:0031177">
    <property type="term" value="F:phosphopantetheine binding"/>
    <property type="evidence" value="ECO:0007669"/>
    <property type="project" value="InterPro"/>
</dbReference>
<dbReference type="Pfam" id="PF08659">
    <property type="entry name" value="KR"/>
    <property type="match status" value="1"/>
</dbReference>
<keyword evidence="4" id="KW-0511">Multifunctional enzyme</keyword>
<dbReference type="Proteomes" id="UP000316806">
    <property type="component" value="Chromosome"/>
</dbReference>
<sequence length="406" mass="42366">MRRLVLASRRGQVGALYDELVELGAEVAAVACDVAEREEVAALLAEHPVTAVVHTAGVLDDGTIGSLTPERIDTVFRPKADGAWHLHELTRERDLSAFVLFSSVTGTLGSPGQGNYAAANAFLDALAHHRRAQGLAATSLAWGLWATEDGMGAQMARTGAVGLTAEQGLDLFDAVAVGPDPAVVPMRLDLRAVRELPQVPPVLSGLVRTTTRRAAQAGGDPAAALRERLAALTATERTSALTDLVCAQVATVLAFPGPEAVDERRAFTELGFDSLTAVDLRNRLNVATGLRLPATLIFDYPTLLDLVGYLADALAVDEPGGVAGGVPGGPAGGLAPLLAELSRIEAGLASVKPGDDEDDQVGARLSALLTAWRESRADAASQRADDLDAATDDEMFDMLGKEFGIS</sequence>
<evidence type="ECO:0000259" key="5">
    <source>
        <dbReference type="PROSITE" id="PS50075"/>
    </source>
</evidence>
<accession>A0A516R2E4</accession>
<dbReference type="SUPFAM" id="SSF51735">
    <property type="entry name" value="NAD(P)-binding Rossmann-fold domains"/>
    <property type="match status" value="1"/>
</dbReference>
<feature type="domain" description="Carrier" evidence="5">
    <location>
        <begin position="239"/>
        <end position="314"/>
    </location>
</feature>
<evidence type="ECO:0000313" key="6">
    <source>
        <dbReference type="EMBL" id="QDQ09834.1"/>
    </source>
</evidence>
<dbReference type="InterPro" id="IPR057326">
    <property type="entry name" value="KR_dom"/>
</dbReference>
<evidence type="ECO:0000256" key="4">
    <source>
        <dbReference type="ARBA" id="ARBA00023268"/>
    </source>
</evidence>
<protein>
    <submittedName>
        <fullName evidence="6">SDR family NAD(P)-dependent oxidoreductase</fullName>
    </submittedName>
</protein>
<reference evidence="6 7" key="1">
    <citation type="journal article" date="2019" name="J. Ind. Microbiol. Biotechnol.">
        <title>The complete genomic sequence of Streptomyces spectabilis NRRL-2792 and identification of secondary metabolite biosynthetic gene clusters.</title>
        <authorList>
            <person name="Sinha A."/>
            <person name="Phillips-Salemka S."/>
            <person name="Niraula T.A."/>
            <person name="Short K.A."/>
            <person name="Niraula N.P."/>
        </authorList>
    </citation>
    <scope>NUCLEOTIDE SEQUENCE [LARGE SCALE GENOMIC DNA]</scope>
    <source>
        <strain evidence="6 7">NRRL 2792</strain>
    </source>
</reference>
<organism evidence="6 7">
    <name type="scientific">Streptomyces spectabilis</name>
    <dbReference type="NCBI Taxonomy" id="68270"/>
    <lineage>
        <taxon>Bacteria</taxon>
        <taxon>Bacillati</taxon>
        <taxon>Actinomycetota</taxon>
        <taxon>Actinomycetes</taxon>
        <taxon>Kitasatosporales</taxon>
        <taxon>Streptomycetaceae</taxon>
        <taxon>Streptomyces</taxon>
    </lineage>
</organism>
<dbReference type="InterPro" id="IPR050091">
    <property type="entry name" value="PKS_NRPS_Biosynth_Enz"/>
</dbReference>
<evidence type="ECO:0000256" key="2">
    <source>
        <dbReference type="ARBA" id="ARBA00022553"/>
    </source>
</evidence>
<dbReference type="InterPro" id="IPR006162">
    <property type="entry name" value="Ppantetheine_attach_site"/>
</dbReference>
<gene>
    <name evidence="6" type="ORF">FH965_04045</name>
</gene>
<evidence type="ECO:0000313" key="7">
    <source>
        <dbReference type="Proteomes" id="UP000316806"/>
    </source>
</evidence>
<dbReference type="GO" id="GO:0004312">
    <property type="term" value="F:fatty acid synthase activity"/>
    <property type="evidence" value="ECO:0007669"/>
    <property type="project" value="TreeGrafter"/>
</dbReference>
<evidence type="ECO:0000256" key="3">
    <source>
        <dbReference type="ARBA" id="ARBA00022679"/>
    </source>
</evidence>
<name>A0A516R2E4_STRST</name>
<dbReference type="GO" id="GO:0006633">
    <property type="term" value="P:fatty acid biosynthetic process"/>
    <property type="evidence" value="ECO:0007669"/>
    <property type="project" value="TreeGrafter"/>
</dbReference>
<dbReference type="InterPro" id="IPR013968">
    <property type="entry name" value="PKS_KR"/>
</dbReference>
<keyword evidence="1" id="KW-0596">Phosphopantetheine</keyword>
<dbReference type="InterPro" id="IPR009081">
    <property type="entry name" value="PP-bd_ACP"/>
</dbReference>
<dbReference type="InterPro" id="IPR036736">
    <property type="entry name" value="ACP-like_sf"/>
</dbReference>
<dbReference type="SMART" id="SM00823">
    <property type="entry name" value="PKS_PP"/>
    <property type="match status" value="1"/>
</dbReference>
<dbReference type="InterPro" id="IPR036291">
    <property type="entry name" value="NAD(P)-bd_dom_sf"/>
</dbReference>